<proteinExistence type="predicted"/>
<feature type="transmembrane region" description="Helical" evidence="1">
    <location>
        <begin position="26"/>
        <end position="47"/>
    </location>
</feature>
<evidence type="ECO:0000313" key="2">
    <source>
        <dbReference type="EMBL" id="MBS0123021.1"/>
    </source>
</evidence>
<keyword evidence="1" id="KW-0472">Membrane</keyword>
<protein>
    <submittedName>
        <fullName evidence="2">Uncharacterized protein</fullName>
    </submittedName>
</protein>
<dbReference type="EMBL" id="JAGTUU010000001">
    <property type="protein sequence ID" value="MBS0123021.1"/>
    <property type="molecule type" value="Genomic_DNA"/>
</dbReference>
<keyword evidence="1" id="KW-0812">Transmembrane</keyword>
<dbReference type="Proteomes" id="UP000681356">
    <property type="component" value="Unassembled WGS sequence"/>
</dbReference>
<gene>
    <name evidence="2" type="ORF">KB874_02650</name>
</gene>
<comment type="caution">
    <text evidence="2">The sequence shown here is derived from an EMBL/GenBank/DDBJ whole genome shotgun (WGS) entry which is preliminary data.</text>
</comment>
<dbReference type="AlphaFoldDB" id="A0A8J7WC79"/>
<keyword evidence="3" id="KW-1185">Reference proteome</keyword>
<keyword evidence="1" id="KW-1133">Transmembrane helix</keyword>
<accession>A0A8J7WC79</accession>
<dbReference type="RefSeq" id="WP_212534985.1">
    <property type="nucleotide sequence ID" value="NZ_JAGTUU010000001.1"/>
</dbReference>
<sequence length="58" mass="6213">MPVTSFALMLFSVIAAAALTVWAFSAWGAGTMLPILLALALFARWALAHVPHDDNSRT</sequence>
<evidence type="ECO:0000313" key="3">
    <source>
        <dbReference type="Proteomes" id="UP000681356"/>
    </source>
</evidence>
<evidence type="ECO:0000256" key="1">
    <source>
        <dbReference type="SAM" id="Phobius"/>
    </source>
</evidence>
<reference evidence="2" key="1">
    <citation type="submission" date="2021-04" db="EMBL/GenBank/DDBJ databases">
        <authorList>
            <person name="Yoon J."/>
        </authorList>
    </citation>
    <scope>NUCLEOTIDE SEQUENCE</scope>
    <source>
        <strain evidence="2">KMU-90</strain>
    </source>
</reference>
<organism evidence="2 3">
    <name type="scientific">Thetidibacter halocola</name>
    <dbReference type="NCBI Taxonomy" id="2827239"/>
    <lineage>
        <taxon>Bacteria</taxon>
        <taxon>Pseudomonadati</taxon>
        <taxon>Pseudomonadota</taxon>
        <taxon>Alphaproteobacteria</taxon>
        <taxon>Rhodobacterales</taxon>
        <taxon>Roseobacteraceae</taxon>
        <taxon>Thetidibacter</taxon>
    </lineage>
</organism>
<name>A0A8J7WC79_9RHOB</name>